<sequence>MFSTSSTDLSTYFGARQSTLAHHQRRYPGILIATLQLLPHLAWAGITQASQPDDHEIDNDLGLIPSLTLFTQAATQMV</sequence>
<evidence type="ECO:0000313" key="2">
    <source>
        <dbReference type="Proteomes" id="UP000288725"/>
    </source>
</evidence>
<organism evidence="1 2">
    <name type="scientific">Verticillium dahliae</name>
    <name type="common">Verticillium wilt</name>
    <dbReference type="NCBI Taxonomy" id="27337"/>
    <lineage>
        <taxon>Eukaryota</taxon>
        <taxon>Fungi</taxon>
        <taxon>Dikarya</taxon>
        <taxon>Ascomycota</taxon>
        <taxon>Pezizomycotina</taxon>
        <taxon>Sordariomycetes</taxon>
        <taxon>Hypocreomycetidae</taxon>
        <taxon>Glomerellales</taxon>
        <taxon>Plectosphaerellaceae</taxon>
        <taxon>Verticillium</taxon>
    </lineage>
</organism>
<dbReference type="EMBL" id="RSDZ01000049">
    <property type="protein sequence ID" value="RXG46596.1"/>
    <property type="molecule type" value="Genomic_DNA"/>
</dbReference>
<proteinExistence type="predicted"/>
<comment type="caution">
    <text evidence="1">The sequence shown here is derived from an EMBL/GenBank/DDBJ whole genome shotgun (WGS) entry which is preliminary data.</text>
</comment>
<name>A0A444RZK6_VERDA</name>
<reference evidence="1 2" key="1">
    <citation type="submission" date="2018-12" db="EMBL/GenBank/DDBJ databases">
        <title>Genome of Verticillium dahliae isolate Getta Getta.</title>
        <authorList>
            <person name="Gardiner D.M."/>
        </authorList>
    </citation>
    <scope>NUCLEOTIDE SEQUENCE [LARGE SCALE GENOMIC DNA]</scope>
    <source>
        <strain evidence="1 2">Getta Getta</strain>
    </source>
</reference>
<protein>
    <submittedName>
        <fullName evidence="1">Uncharacterized protein</fullName>
    </submittedName>
</protein>
<evidence type="ECO:0000313" key="1">
    <source>
        <dbReference type="EMBL" id="RXG46596.1"/>
    </source>
</evidence>
<accession>A0A444RZK6</accession>
<dbReference type="Proteomes" id="UP000288725">
    <property type="component" value="Chromosome 8"/>
</dbReference>
<gene>
    <name evidence="1" type="ORF">VDGE_30127</name>
</gene>
<dbReference type="AlphaFoldDB" id="A0A444RZK6"/>